<dbReference type="EMBL" id="KZ613500">
    <property type="protein sequence ID" value="PMD17252.1"/>
    <property type="molecule type" value="Genomic_DNA"/>
</dbReference>
<dbReference type="PROSITE" id="PS00079">
    <property type="entry name" value="MULTICOPPER_OXIDASE1"/>
    <property type="match status" value="1"/>
</dbReference>
<feature type="signal peptide" evidence="7">
    <location>
        <begin position="1"/>
        <end position="20"/>
    </location>
</feature>
<dbReference type="Pfam" id="PF07731">
    <property type="entry name" value="Cu-oxidase_2"/>
    <property type="match status" value="1"/>
</dbReference>
<sequence length="609" mass="67188">MLRKLVSGLAWATILPFSLSLDSPRQFQLTVTWENRSPDGFSRNMILVNGQSPGPAIEINEGEEVWVTVLNQMPFPTTMHYHGIEMLNTPWSDGVPGVTQREIPPGGSFLYKWKATQYGAYWYHAHRHGQLDDGQYGPLTIHPKENTPTPFSLISQDRNTITAIENAVANAKPIQLTEWRHLPSDDIRKIEIAANMEVPCYDSLLINGKGKVDCWSANKTASLLSPEQKQLLAIIPGINSMTAKSCLPAVIDAKVIAAGFPTNISGIPPQIFDICTPTTGSQTVIEIKKGESESTARNGTTWVALNVIGAYSTITTTFSIDELPMWVYAVDGEYIIPQLVNAITITNGDRYSVLVQLNTVGDYTIRHASTLPVQLIAGQATLSYRDGREPVPKNQTSKPYINEGGTALAPTVVFYNQTMQKAFPPSPVADNADQTFILTMGNTDAAYKWALNGTSQPQTLDVDNPILFKPQPNLLNNLTITTRNNTWIDLIFVATHIPQPAHPIHKHSTKMWLIGSGHGVFKWPSVAAAKQEIPQSFNLVDPPKRDGFSTLDASRGPTWTAVRYHVTNPGAWFLHCHIQSHLLGGMSIVIQDGIDHWPTTPPEYLNYKG</sequence>
<dbReference type="GO" id="GO:0005507">
    <property type="term" value="F:copper ion binding"/>
    <property type="evidence" value="ECO:0007669"/>
    <property type="project" value="InterPro"/>
</dbReference>
<comment type="similarity">
    <text evidence="1">Belongs to the multicopper oxidase family.</text>
</comment>
<feature type="domain" description="Plastocyanin-like" evidence="10">
    <location>
        <begin position="31"/>
        <end position="145"/>
    </location>
</feature>
<dbReference type="Proteomes" id="UP000235672">
    <property type="component" value="Unassembled WGS sequence"/>
</dbReference>
<dbReference type="FunFam" id="2.60.40.420:FF:000036">
    <property type="entry name" value="L-ascorbate oxidase"/>
    <property type="match status" value="1"/>
</dbReference>
<dbReference type="STRING" id="1745343.A0A2J6PTA1"/>
<evidence type="ECO:0000256" key="3">
    <source>
        <dbReference type="ARBA" id="ARBA00022729"/>
    </source>
</evidence>
<dbReference type="InterPro" id="IPR011707">
    <property type="entry name" value="Cu-oxidase-like_N"/>
</dbReference>
<accession>A0A2J6PTA1</accession>
<dbReference type="InterPro" id="IPR033138">
    <property type="entry name" value="Cu_oxidase_CS"/>
</dbReference>
<keyword evidence="6" id="KW-0325">Glycoprotein</keyword>
<feature type="domain" description="Plastocyanin-like" evidence="9">
    <location>
        <begin position="469"/>
        <end position="591"/>
    </location>
</feature>
<reference evidence="11 12" key="1">
    <citation type="submission" date="2016-05" db="EMBL/GenBank/DDBJ databases">
        <title>A degradative enzymes factory behind the ericoid mycorrhizal symbiosis.</title>
        <authorList>
            <consortium name="DOE Joint Genome Institute"/>
            <person name="Martino E."/>
            <person name="Morin E."/>
            <person name="Grelet G."/>
            <person name="Kuo A."/>
            <person name="Kohler A."/>
            <person name="Daghino S."/>
            <person name="Barry K."/>
            <person name="Choi C."/>
            <person name="Cichocki N."/>
            <person name="Clum A."/>
            <person name="Copeland A."/>
            <person name="Hainaut M."/>
            <person name="Haridas S."/>
            <person name="Labutti K."/>
            <person name="Lindquist E."/>
            <person name="Lipzen A."/>
            <person name="Khouja H.-R."/>
            <person name="Murat C."/>
            <person name="Ohm R."/>
            <person name="Olson A."/>
            <person name="Spatafora J."/>
            <person name="Veneault-Fourrey C."/>
            <person name="Henrissat B."/>
            <person name="Grigoriev I."/>
            <person name="Martin F."/>
            <person name="Perotto S."/>
        </authorList>
    </citation>
    <scope>NUCLEOTIDE SEQUENCE [LARGE SCALE GENOMIC DNA]</scope>
    <source>
        <strain evidence="11 12">UAMH 7357</strain>
    </source>
</reference>
<dbReference type="AlphaFoldDB" id="A0A2J6PTA1"/>
<dbReference type="CDD" id="cd13850">
    <property type="entry name" value="CuRO_1_Abr2_like"/>
    <property type="match status" value="1"/>
</dbReference>
<evidence type="ECO:0000256" key="1">
    <source>
        <dbReference type="ARBA" id="ARBA00010609"/>
    </source>
</evidence>
<dbReference type="InterPro" id="IPR002355">
    <property type="entry name" value="Cu_oxidase_Cu_BS"/>
</dbReference>
<dbReference type="PROSITE" id="PS00080">
    <property type="entry name" value="MULTICOPPER_OXIDASE2"/>
    <property type="match status" value="1"/>
</dbReference>
<evidence type="ECO:0000259" key="8">
    <source>
        <dbReference type="Pfam" id="PF00394"/>
    </source>
</evidence>
<evidence type="ECO:0000313" key="11">
    <source>
        <dbReference type="EMBL" id="PMD17252.1"/>
    </source>
</evidence>
<evidence type="ECO:0000256" key="6">
    <source>
        <dbReference type="ARBA" id="ARBA00023180"/>
    </source>
</evidence>
<evidence type="ECO:0000256" key="7">
    <source>
        <dbReference type="SAM" id="SignalP"/>
    </source>
</evidence>
<dbReference type="PANTHER" id="PTHR11709:SF488">
    <property type="entry name" value="LACCASE-RELATED"/>
    <property type="match status" value="1"/>
</dbReference>
<dbReference type="InterPro" id="IPR008972">
    <property type="entry name" value="Cupredoxin"/>
</dbReference>
<proteinExistence type="inferred from homology"/>
<evidence type="ECO:0000256" key="4">
    <source>
        <dbReference type="ARBA" id="ARBA00023002"/>
    </source>
</evidence>
<keyword evidence="2" id="KW-0479">Metal-binding</keyword>
<keyword evidence="4" id="KW-0560">Oxidoreductase</keyword>
<organism evidence="11 12">
    <name type="scientific">Hyaloscypha hepaticicola</name>
    <dbReference type="NCBI Taxonomy" id="2082293"/>
    <lineage>
        <taxon>Eukaryota</taxon>
        <taxon>Fungi</taxon>
        <taxon>Dikarya</taxon>
        <taxon>Ascomycota</taxon>
        <taxon>Pezizomycotina</taxon>
        <taxon>Leotiomycetes</taxon>
        <taxon>Helotiales</taxon>
        <taxon>Hyaloscyphaceae</taxon>
        <taxon>Hyaloscypha</taxon>
    </lineage>
</organism>
<dbReference type="Pfam" id="PF00394">
    <property type="entry name" value="Cu-oxidase"/>
    <property type="match status" value="1"/>
</dbReference>
<name>A0A2J6PTA1_9HELO</name>
<keyword evidence="3 7" id="KW-0732">Signal</keyword>
<dbReference type="InterPro" id="IPR011706">
    <property type="entry name" value="Cu-oxidase_C"/>
</dbReference>
<dbReference type="CDD" id="cd13876">
    <property type="entry name" value="CuRO_2_Abr2_like"/>
    <property type="match status" value="1"/>
</dbReference>
<dbReference type="Gene3D" id="2.60.40.420">
    <property type="entry name" value="Cupredoxins - blue copper proteins"/>
    <property type="match status" value="3"/>
</dbReference>
<dbReference type="GO" id="GO:0016491">
    <property type="term" value="F:oxidoreductase activity"/>
    <property type="evidence" value="ECO:0007669"/>
    <property type="project" value="UniProtKB-KW"/>
</dbReference>
<keyword evidence="5" id="KW-0186">Copper</keyword>
<dbReference type="CDD" id="cd13898">
    <property type="entry name" value="CuRO_3_Abr2_like"/>
    <property type="match status" value="1"/>
</dbReference>
<dbReference type="PANTHER" id="PTHR11709">
    <property type="entry name" value="MULTI-COPPER OXIDASE"/>
    <property type="match status" value="1"/>
</dbReference>
<dbReference type="Pfam" id="PF07732">
    <property type="entry name" value="Cu-oxidase_3"/>
    <property type="match status" value="1"/>
</dbReference>
<evidence type="ECO:0000259" key="10">
    <source>
        <dbReference type="Pfam" id="PF07732"/>
    </source>
</evidence>
<evidence type="ECO:0000259" key="9">
    <source>
        <dbReference type="Pfam" id="PF07731"/>
    </source>
</evidence>
<dbReference type="InterPro" id="IPR001117">
    <property type="entry name" value="Cu-oxidase_2nd"/>
</dbReference>
<dbReference type="InterPro" id="IPR045087">
    <property type="entry name" value="Cu-oxidase_fam"/>
</dbReference>
<keyword evidence="12" id="KW-1185">Reference proteome</keyword>
<evidence type="ECO:0000256" key="5">
    <source>
        <dbReference type="ARBA" id="ARBA00023008"/>
    </source>
</evidence>
<evidence type="ECO:0000256" key="2">
    <source>
        <dbReference type="ARBA" id="ARBA00022723"/>
    </source>
</evidence>
<gene>
    <name evidence="11" type="ORF">NA56DRAFT_752300</name>
</gene>
<feature type="chain" id="PRO_5014364947" evidence="7">
    <location>
        <begin position="21"/>
        <end position="609"/>
    </location>
</feature>
<protein>
    <submittedName>
        <fullName evidence="11">Multicopper oxidase</fullName>
    </submittedName>
</protein>
<dbReference type="OrthoDB" id="2121828at2759"/>
<evidence type="ECO:0000313" key="12">
    <source>
        <dbReference type="Proteomes" id="UP000235672"/>
    </source>
</evidence>
<dbReference type="SUPFAM" id="SSF49503">
    <property type="entry name" value="Cupredoxins"/>
    <property type="match status" value="3"/>
</dbReference>
<feature type="domain" description="Plastocyanin-like" evidence="8">
    <location>
        <begin position="314"/>
        <end position="368"/>
    </location>
</feature>